<proteinExistence type="inferred from homology"/>
<dbReference type="Pfam" id="PF00162">
    <property type="entry name" value="PGK"/>
    <property type="match status" value="1"/>
</dbReference>
<keyword evidence="19" id="KW-1185">Reference proteome</keyword>
<evidence type="ECO:0000256" key="15">
    <source>
        <dbReference type="PIRSR" id="PIRSR000724-1"/>
    </source>
</evidence>
<dbReference type="OrthoDB" id="9808460at2"/>
<dbReference type="FunFam" id="3.40.50.1260:FF:000002">
    <property type="entry name" value="Phosphoglycerate kinase"/>
    <property type="match status" value="1"/>
</dbReference>
<dbReference type="InterPro" id="IPR036043">
    <property type="entry name" value="Phosphoglycerate_kinase_sf"/>
</dbReference>
<comment type="caution">
    <text evidence="14">Lacks conserved residue(s) required for the propagation of feature annotation.</text>
</comment>
<dbReference type="EC" id="2.7.2.3" evidence="6 14"/>
<evidence type="ECO:0000256" key="14">
    <source>
        <dbReference type="HAMAP-Rule" id="MF_00145"/>
    </source>
</evidence>
<evidence type="ECO:0000256" key="3">
    <source>
        <dbReference type="ARBA" id="ARBA00004838"/>
    </source>
</evidence>
<feature type="binding site" evidence="14 16">
    <location>
        <begin position="340"/>
        <end position="343"/>
    </location>
    <ligand>
        <name>ATP</name>
        <dbReference type="ChEBI" id="CHEBI:30616"/>
    </ligand>
</feature>
<evidence type="ECO:0000256" key="12">
    <source>
        <dbReference type="ARBA" id="ARBA00022840"/>
    </source>
</evidence>
<dbReference type="GeneID" id="55490621"/>
<keyword evidence="9 14" id="KW-0808">Transferase</keyword>
<dbReference type="PATRIC" id="fig|198628.6.peg.3885"/>
<keyword evidence="13 14" id="KW-0324">Glycolysis</keyword>
<keyword evidence="10 14" id="KW-0547">Nucleotide-binding</keyword>
<dbReference type="GO" id="GO:0005829">
    <property type="term" value="C:cytosol"/>
    <property type="evidence" value="ECO:0007669"/>
    <property type="project" value="TreeGrafter"/>
</dbReference>
<dbReference type="InterPro" id="IPR015911">
    <property type="entry name" value="Phosphoglycerate_kinase_CS"/>
</dbReference>
<feature type="binding site" evidence="14">
    <location>
        <position position="146"/>
    </location>
    <ligand>
        <name>substrate</name>
    </ligand>
</feature>
<dbReference type="PANTHER" id="PTHR11406:SF23">
    <property type="entry name" value="PHOSPHOGLYCERATE KINASE 1, CHLOROPLASTIC-RELATED"/>
    <property type="match status" value="1"/>
</dbReference>
<evidence type="ECO:0000256" key="2">
    <source>
        <dbReference type="ARBA" id="ARBA00004496"/>
    </source>
</evidence>
<comment type="catalytic activity">
    <reaction evidence="1 14 17">
        <text>(2R)-3-phosphoglycerate + ATP = (2R)-3-phospho-glyceroyl phosphate + ADP</text>
        <dbReference type="Rhea" id="RHEA:14801"/>
        <dbReference type="ChEBI" id="CHEBI:30616"/>
        <dbReference type="ChEBI" id="CHEBI:57604"/>
        <dbReference type="ChEBI" id="CHEBI:58272"/>
        <dbReference type="ChEBI" id="CHEBI:456216"/>
        <dbReference type="EC" id="2.7.2.3"/>
    </reaction>
</comment>
<dbReference type="AlphaFoldDB" id="E0SH51"/>
<dbReference type="RefSeq" id="WP_013319563.1">
    <property type="nucleotide sequence ID" value="NC_014500.1"/>
</dbReference>
<dbReference type="PIRSF" id="PIRSF000724">
    <property type="entry name" value="Pgk"/>
    <property type="match status" value="1"/>
</dbReference>
<keyword evidence="12 14" id="KW-0067">ATP-binding</keyword>
<dbReference type="GO" id="GO:0005524">
    <property type="term" value="F:ATP binding"/>
    <property type="evidence" value="ECO:0007669"/>
    <property type="project" value="UniProtKB-KW"/>
</dbReference>
<gene>
    <name evidence="14 18" type="primary">pgk</name>
    <name evidence="18" type="ordered locus">Dda3937_00414</name>
</gene>
<evidence type="ECO:0000313" key="19">
    <source>
        <dbReference type="Proteomes" id="UP000006859"/>
    </source>
</evidence>
<dbReference type="STRING" id="198628.Dda3937_00414"/>
<evidence type="ECO:0000256" key="9">
    <source>
        <dbReference type="ARBA" id="ARBA00022679"/>
    </source>
</evidence>
<evidence type="ECO:0000256" key="6">
    <source>
        <dbReference type="ARBA" id="ARBA00013061"/>
    </source>
</evidence>
<organism evidence="18 19">
    <name type="scientific">Dickeya dadantii (strain 3937)</name>
    <name type="common">Erwinia chrysanthemi (strain 3937)</name>
    <dbReference type="NCBI Taxonomy" id="198628"/>
    <lineage>
        <taxon>Bacteria</taxon>
        <taxon>Pseudomonadati</taxon>
        <taxon>Pseudomonadota</taxon>
        <taxon>Gammaproteobacteria</taxon>
        <taxon>Enterobacterales</taxon>
        <taxon>Pectobacteriaceae</taxon>
        <taxon>Dickeya</taxon>
    </lineage>
</organism>
<evidence type="ECO:0000256" key="4">
    <source>
        <dbReference type="ARBA" id="ARBA00008982"/>
    </source>
</evidence>
<dbReference type="Gene3D" id="3.40.50.1260">
    <property type="entry name" value="Phosphoglycerate kinase, N-terminal domain"/>
    <property type="match status" value="2"/>
</dbReference>
<feature type="binding site" evidence="15">
    <location>
        <position position="113"/>
    </location>
    <ligand>
        <name>(2R)-3-phosphoglycerate</name>
        <dbReference type="ChEBI" id="CHEBI:58272"/>
    </ligand>
</feature>
<dbReference type="eggNOG" id="COG0126">
    <property type="taxonomic scope" value="Bacteria"/>
</dbReference>
<dbReference type="KEGG" id="ddd:Dda3937_00414"/>
<keyword evidence="8 14" id="KW-0963">Cytoplasm</keyword>
<feature type="binding site" evidence="14 15">
    <location>
        <begin position="21"/>
        <end position="23"/>
    </location>
    <ligand>
        <name>substrate</name>
    </ligand>
</feature>
<comment type="subunit">
    <text evidence="5 14">Monomer.</text>
</comment>
<evidence type="ECO:0000256" key="13">
    <source>
        <dbReference type="ARBA" id="ARBA00023152"/>
    </source>
</evidence>
<evidence type="ECO:0000256" key="11">
    <source>
        <dbReference type="ARBA" id="ARBA00022777"/>
    </source>
</evidence>
<dbReference type="Proteomes" id="UP000006859">
    <property type="component" value="Chromosome"/>
</dbReference>
<dbReference type="GO" id="GO:0043531">
    <property type="term" value="F:ADP binding"/>
    <property type="evidence" value="ECO:0007669"/>
    <property type="project" value="TreeGrafter"/>
</dbReference>
<accession>E0SH51</accession>
<dbReference type="PRINTS" id="PR00477">
    <property type="entry name" value="PHGLYCKINASE"/>
</dbReference>
<evidence type="ECO:0000256" key="17">
    <source>
        <dbReference type="RuleBase" id="RU000532"/>
    </source>
</evidence>
<feature type="binding site" evidence="15">
    <location>
        <position position="36"/>
    </location>
    <ligand>
        <name>(2R)-3-phosphoglycerate</name>
        <dbReference type="ChEBI" id="CHEBI:58272"/>
    </ligand>
</feature>
<dbReference type="GO" id="GO:0006096">
    <property type="term" value="P:glycolytic process"/>
    <property type="evidence" value="ECO:0007669"/>
    <property type="project" value="UniProtKB-UniRule"/>
</dbReference>
<reference evidence="18 19" key="1">
    <citation type="journal article" date="2011" name="J. Bacteriol.">
        <title>Genome sequence of the plant-pathogenic bacterium Dickeya dadantii 3937.</title>
        <authorList>
            <person name="Glasner J.D."/>
            <person name="Yang C.H."/>
            <person name="Reverchon S."/>
            <person name="Hugouvieux-Cotte-Pattat N."/>
            <person name="Condemine G."/>
            <person name="Bohin J.P."/>
            <person name="Van Gijsegem F."/>
            <person name="Yang S."/>
            <person name="Franza T."/>
            <person name="Expert D."/>
            <person name="Plunkett G. III"/>
            <person name="San Francisco M.J."/>
            <person name="Charkowski A.O."/>
            <person name="Py B."/>
            <person name="Bell K."/>
            <person name="Rauscher L."/>
            <person name="Rodriguez-Palenzuela P."/>
            <person name="Toussaint A."/>
            <person name="Holeva M.C."/>
            <person name="He S.Y."/>
            <person name="Douet V."/>
            <person name="Boccara M."/>
            <person name="Blanco C."/>
            <person name="Toth I."/>
            <person name="Anderson B.D."/>
            <person name="Biehl B.S."/>
            <person name="Mau B."/>
            <person name="Flynn S.M."/>
            <person name="Barras F."/>
            <person name="Lindeberg M."/>
            <person name="Birch P.R."/>
            <person name="Tsuyumu S."/>
            <person name="Shi X."/>
            <person name="Hibbing M."/>
            <person name="Yap M.N."/>
            <person name="Carpentier M."/>
            <person name="Dassa E."/>
            <person name="Umehara M."/>
            <person name="Kim J.F."/>
            <person name="Rusch M."/>
            <person name="Soni P."/>
            <person name="Mayhew G.F."/>
            <person name="Fouts D.E."/>
            <person name="Gill S.R."/>
            <person name="Blattner F.R."/>
            <person name="Keen N.T."/>
            <person name="Perna N.T."/>
        </authorList>
    </citation>
    <scope>NUCLEOTIDE SEQUENCE [LARGE SCALE GENOMIC DNA]</scope>
    <source>
        <strain evidence="18 19">3937</strain>
    </source>
</reference>
<dbReference type="GO" id="GO:0004618">
    <property type="term" value="F:phosphoglycerate kinase activity"/>
    <property type="evidence" value="ECO:0007669"/>
    <property type="project" value="UniProtKB-UniRule"/>
</dbReference>
<dbReference type="InterPro" id="IPR015824">
    <property type="entry name" value="Phosphoglycerate_kinase_N"/>
</dbReference>
<dbReference type="GO" id="GO:0006094">
    <property type="term" value="P:gluconeogenesis"/>
    <property type="evidence" value="ECO:0007669"/>
    <property type="project" value="TreeGrafter"/>
</dbReference>
<comment type="pathway">
    <text evidence="3 14">Carbohydrate degradation; glycolysis; pyruvate from D-glyceraldehyde 3-phosphate: step 2/5.</text>
</comment>
<keyword evidence="11 14" id="KW-0418">Kinase</keyword>
<evidence type="ECO:0000256" key="10">
    <source>
        <dbReference type="ARBA" id="ARBA00022741"/>
    </source>
</evidence>
<sequence>MAVIKMTDLDLAGKRVLIRADLNVPVKDGKVTSDARIRASLPTIEIALKQGARVMVTSHLGRPTEGEYNEEFSLLPVVNYLKDRLSSPVRLAKDYLEGVDVAEGELVVLENVRFNKGEKKDDEVLSKKYAALCDVFVMDAFGTAHRAQASTHGVGKFAPIACAGPLLSDELEALGKALGNPARPMVAIVGGSKVSTKLTVLDSLSKIADQLIVGGGIANTFVAAQGHNVGKSLYEAELIPEAKKLLETCDIPVPSDVRVATEFSETATATLKSVAAIKDDEQILDLGDVSAERLADILKNAKTILWNGPVGVFEFPNFRKGTEIIANAIANSDAFSIAGGGDTLAAIDLFGIADKISYISTGGGAFLEFVEGKKLPAVVMLEERARQ</sequence>
<feature type="binding site" evidence="15">
    <location>
        <position position="146"/>
    </location>
    <ligand>
        <name>(2R)-3-phosphoglycerate</name>
        <dbReference type="ChEBI" id="CHEBI:58272"/>
    </ligand>
</feature>
<dbReference type="UniPathway" id="UPA00109">
    <property type="reaction ID" value="UER00185"/>
</dbReference>
<feature type="binding site" evidence="14 15">
    <location>
        <begin position="59"/>
        <end position="62"/>
    </location>
    <ligand>
        <name>substrate</name>
    </ligand>
</feature>
<dbReference type="HOGENOM" id="CLU_025427_0_2_6"/>
<evidence type="ECO:0000313" key="18">
    <source>
        <dbReference type="EMBL" id="ADN00144.1"/>
    </source>
</evidence>
<evidence type="ECO:0000256" key="8">
    <source>
        <dbReference type="ARBA" id="ARBA00022490"/>
    </source>
</evidence>
<comment type="similarity">
    <text evidence="4 14 17">Belongs to the phosphoglycerate kinase family.</text>
</comment>
<dbReference type="PROSITE" id="PS00111">
    <property type="entry name" value="PGLYCERATE_KINASE"/>
    <property type="match status" value="1"/>
</dbReference>
<dbReference type="EMBL" id="CP002038">
    <property type="protein sequence ID" value="ADN00144.1"/>
    <property type="molecule type" value="Genomic_DNA"/>
</dbReference>
<dbReference type="HAMAP" id="MF_00145">
    <property type="entry name" value="Phosphoglyc_kinase"/>
    <property type="match status" value="1"/>
</dbReference>
<feature type="binding site" evidence="14 16">
    <location>
        <position position="314"/>
    </location>
    <ligand>
        <name>ATP</name>
        <dbReference type="ChEBI" id="CHEBI:30616"/>
    </ligand>
</feature>
<dbReference type="PANTHER" id="PTHR11406">
    <property type="entry name" value="PHOSPHOGLYCERATE KINASE"/>
    <property type="match status" value="1"/>
</dbReference>
<evidence type="ECO:0000256" key="16">
    <source>
        <dbReference type="PIRSR" id="PIRSR000724-2"/>
    </source>
</evidence>
<dbReference type="SUPFAM" id="SSF53748">
    <property type="entry name" value="Phosphoglycerate kinase"/>
    <property type="match status" value="1"/>
</dbReference>
<name>E0SH51_DICD3</name>
<feature type="binding site" evidence="14">
    <location>
        <position position="36"/>
    </location>
    <ligand>
        <name>substrate</name>
    </ligand>
</feature>
<dbReference type="InterPro" id="IPR001576">
    <property type="entry name" value="Phosphoglycerate_kinase"/>
</dbReference>
<dbReference type="FunFam" id="3.40.50.1260:FF:000001">
    <property type="entry name" value="Phosphoglycerate kinase"/>
    <property type="match status" value="1"/>
</dbReference>
<feature type="binding site" evidence="14">
    <location>
        <position position="113"/>
    </location>
    <ligand>
        <name>substrate</name>
    </ligand>
</feature>
<evidence type="ECO:0000256" key="5">
    <source>
        <dbReference type="ARBA" id="ARBA00011245"/>
    </source>
</evidence>
<protein>
    <recommendedName>
        <fullName evidence="7 14">Phosphoglycerate kinase</fullName>
        <ecNumber evidence="6 14">2.7.2.3</ecNumber>
    </recommendedName>
</protein>
<comment type="subcellular location">
    <subcellularLocation>
        <location evidence="2 14">Cytoplasm</location>
    </subcellularLocation>
</comment>
<evidence type="ECO:0000256" key="7">
    <source>
        <dbReference type="ARBA" id="ARBA00016471"/>
    </source>
</evidence>
<evidence type="ECO:0000256" key="1">
    <source>
        <dbReference type="ARBA" id="ARBA00000642"/>
    </source>
</evidence>
<feature type="binding site" evidence="14 16">
    <location>
        <position position="197"/>
    </location>
    <ligand>
        <name>ATP</name>
        <dbReference type="ChEBI" id="CHEBI:30616"/>
    </ligand>
</feature>